<dbReference type="InterPro" id="IPR020846">
    <property type="entry name" value="MFS_dom"/>
</dbReference>
<comment type="subcellular location">
    <subcellularLocation>
        <location evidence="1">Membrane</location>
        <topology evidence="1">Multi-pass membrane protein</topology>
    </subcellularLocation>
</comment>
<dbReference type="Proteomes" id="UP000242770">
    <property type="component" value="Unassembled WGS sequence"/>
</dbReference>
<evidence type="ECO:0000259" key="7">
    <source>
        <dbReference type="PROSITE" id="PS50850"/>
    </source>
</evidence>
<dbReference type="PRINTS" id="PR01035">
    <property type="entry name" value="TCRTETA"/>
</dbReference>
<sequence>MVYHIGAAPDKASVGFYAGIIESLFAVSQTLTILFWGSLSDRIGRKPVLLTGLTGVACSAILFGLSRSFVWAVLARSMAGATNGNVAIVKSVMGELTDRSNQAKAFSLLPLTWTVGCLIGPLLGGIVLGVFFLEETLPEIVQRKKLQKLQQQGNGNNGGGREQGVIFVHPRP</sequence>
<dbReference type="GO" id="GO:0016020">
    <property type="term" value="C:membrane"/>
    <property type="evidence" value="ECO:0007669"/>
    <property type="project" value="UniProtKB-SubCell"/>
</dbReference>
<evidence type="ECO:0000256" key="4">
    <source>
        <dbReference type="ARBA" id="ARBA00022989"/>
    </source>
</evidence>
<keyword evidence="4 6" id="KW-1133">Transmembrane helix</keyword>
<dbReference type="InterPro" id="IPR036259">
    <property type="entry name" value="MFS_trans_sf"/>
</dbReference>
<reference evidence="9" key="1">
    <citation type="submission" date="2014-06" db="EMBL/GenBank/DDBJ databases">
        <authorList>
            <person name="Berkman P.J."/>
        </authorList>
    </citation>
    <scope>NUCLEOTIDE SEQUENCE [LARGE SCALE GENOMIC DNA]</scope>
</reference>
<dbReference type="InterPro" id="IPR001958">
    <property type="entry name" value="Tet-R_TetA/multi-R_MdtG-like"/>
</dbReference>
<name>A0A0F7SC04_9BASI</name>
<keyword evidence="5 6" id="KW-0472">Membrane</keyword>
<organism evidence="8 9">
    <name type="scientific">Sporisorium scitamineum</name>
    <dbReference type="NCBI Taxonomy" id="49012"/>
    <lineage>
        <taxon>Eukaryota</taxon>
        <taxon>Fungi</taxon>
        <taxon>Dikarya</taxon>
        <taxon>Basidiomycota</taxon>
        <taxon>Ustilaginomycotina</taxon>
        <taxon>Ustilaginomycetes</taxon>
        <taxon>Ustilaginales</taxon>
        <taxon>Ustilaginaceae</taxon>
        <taxon>Sporisorium</taxon>
    </lineage>
</organism>
<gene>
    <name evidence="8" type="primary">SSCI67810.1</name>
</gene>
<evidence type="ECO:0000256" key="3">
    <source>
        <dbReference type="ARBA" id="ARBA00022692"/>
    </source>
</evidence>
<evidence type="ECO:0000256" key="1">
    <source>
        <dbReference type="ARBA" id="ARBA00004141"/>
    </source>
</evidence>
<evidence type="ECO:0000313" key="8">
    <source>
        <dbReference type="EMBL" id="CDW99044.1"/>
    </source>
</evidence>
<feature type="domain" description="Major facilitator superfamily (MFS) profile" evidence="7">
    <location>
        <begin position="1"/>
        <end position="172"/>
    </location>
</feature>
<dbReference type="PROSITE" id="PS50850">
    <property type="entry name" value="MFS"/>
    <property type="match status" value="1"/>
</dbReference>
<feature type="transmembrane region" description="Helical" evidence="6">
    <location>
        <begin position="16"/>
        <end position="36"/>
    </location>
</feature>
<protein>
    <recommendedName>
        <fullName evidence="7">Major facilitator superfamily (MFS) profile domain-containing protein</fullName>
    </recommendedName>
</protein>
<dbReference type="PANTHER" id="PTHR23504">
    <property type="entry name" value="MAJOR FACILITATOR SUPERFAMILY DOMAIN-CONTAINING PROTEIN 10"/>
    <property type="match status" value="1"/>
</dbReference>
<feature type="transmembrane region" description="Helical" evidence="6">
    <location>
        <begin position="111"/>
        <end position="133"/>
    </location>
</feature>
<dbReference type="Pfam" id="PF07690">
    <property type="entry name" value="MFS_1"/>
    <property type="match status" value="1"/>
</dbReference>
<proteinExistence type="predicted"/>
<dbReference type="GO" id="GO:0022857">
    <property type="term" value="F:transmembrane transporter activity"/>
    <property type="evidence" value="ECO:0007669"/>
    <property type="project" value="InterPro"/>
</dbReference>
<evidence type="ECO:0000256" key="6">
    <source>
        <dbReference type="SAM" id="Phobius"/>
    </source>
</evidence>
<feature type="transmembrane region" description="Helical" evidence="6">
    <location>
        <begin position="48"/>
        <end position="74"/>
    </location>
</feature>
<evidence type="ECO:0000256" key="2">
    <source>
        <dbReference type="ARBA" id="ARBA00022448"/>
    </source>
</evidence>
<dbReference type="SUPFAM" id="SSF103473">
    <property type="entry name" value="MFS general substrate transporter"/>
    <property type="match status" value="1"/>
</dbReference>
<dbReference type="STRING" id="49012.A0A0F7SC04"/>
<evidence type="ECO:0000256" key="5">
    <source>
        <dbReference type="ARBA" id="ARBA00023136"/>
    </source>
</evidence>
<keyword evidence="9" id="KW-1185">Reference proteome</keyword>
<dbReference type="InterPro" id="IPR011701">
    <property type="entry name" value="MFS"/>
</dbReference>
<dbReference type="EMBL" id="CCFA01004016">
    <property type="protein sequence ID" value="CDW99044.1"/>
    <property type="molecule type" value="Genomic_DNA"/>
</dbReference>
<keyword evidence="3 6" id="KW-0812">Transmembrane</keyword>
<accession>A0A0F7SC04</accession>
<dbReference type="AlphaFoldDB" id="A0A0F7SC04"/>
<evidence type="ECO:0000313" key="9">
    <source>
        <dbReference type="Proteomes" id="UP000242770"/>
    </source>
</evidence>
<dbReference type="Gene3D" id="1.20.1720.10">
    <property type="entry name" value="Multidrug resistance protein D"/>
    <property type="match status" value="1"/>
</dbReference>
<dbReference type="PANTHER" id="PTHR23504:SF15">
    <property type="entry name" value="MAJOR FACILITATOR SUPERFAMILY (MFS) PROFILE DOMAIN-CONTAINING PROTEIN"/>
    <property type="match status" value="1"/>
</dbReference>
<keyword evidence="2" id="KW-0813">Transport</keyword>